<proteinExistence type="predicted"/>
<dbReference type="Proteomes" id="UP000283878">
    <property type="component" value="Unassembled WGS sequence"/>
</dbReference>
<reference evidence="1 2" key="1">
    <citation type="journal article" date="2018" name="AMB Express">
        <title>Occurrence and significance of pathogenicity and fitness islands in environmental vibrios.</title>
        <authorList>
            <person name="Klein S."/>
            <person name="Pipes S."/>
            <person name="Lovell C.R."/>
        </authorList>
    </citation>
    <scope>NUCLEOTIDE SEQUENCE [LARGE SCALE GENOMIC DNA]</scope>
    <source>
        <strain evidence="1 2">JBS-8-11-1</strain>
    </source>
</reference>
<organism evidence="1 2">
    <name type="scientific">Vibrio diabolicus</name>
    <dbReference type="NCBI Taxonomy" id="50719"/>
    <lineage>
        <taxon>Bacteria</taxon>
        <taxon>Pseudomonadati</taxon>
        <taxon>Pseudomonadota</taxon>
        <taxon>Gammaproteobacteria</taxon>
        <taxon>Vibrionales</taxon>
        <taxon>Vibrionaceae</taxon>
        <taxon>Vibrio</taxon>
        <taxon>Vibrio diabolicus subgroup</taxon>
    </lineage>
</organism>
<accession>A0AAX1XGX9</accession>
<gene>
    <name evidence="1" type="ORF">CYQ91_22060</name>
</gene>
<dbReference type="AlphaFoldDB" id="A0AAX1XGX9"/>
<name>A0AAX1XGX9_9VIBR</name>
<comment type="caution">
    <text evidence="1">The sequence shown here is derived from an EMBL/GenBank/DDBJ whole genome shotgun (WGS) entry which is preliminary data.</text>
</comment>
<dbReference type="EMBL" id="PKPZ01000024">
    <property type="protein sequence ID" value="RPB33621.1"/>
    <property type="molecule type" value="Genomic_DNA"/>
</dbReference>
<evidence type="ECO:0000313" key="1">
    <source>
        <dbReference type="EMBL" id="RPB33621.1"/>
    </source>
</evidence>
<protein>
    <submittedName>
        <fullName evidence="1">Uncharacterized protein</fullName>
    </submittedName>
</protein>
<evidence type="ECO:0000313" key="2">
    <source>
        <dbReference type="Proteomes" id="UP000283878"/>
    </source>
</evidence>
<sequence length="99" mass="10505">MLTFNVESVLYAPRLSAKALKGKLFNNIDLSICVGTRLEIARLSSFLTLGNSLGTGINPLADRIPGLGIPALCHLRSLALSAFSLSTGCAATEVHNFIF</sequence>